<dbReference type="Pfam" id="PF06693">
    <property type="entry name" value="DUF1190"/>
    <property type="match status" value="1"/>
</dbReference>
<gene>
    <name evidence="2" type="ORF">H4W29_006864</name>
</gene>
<feature type="transmembrane region" description="Helical" evidence="1">
    <location>
        <begin position="12"/>
        <end position="30"/>
    </location>
</feature>
<dbReference type="InterPro" id="IPR009576">
    <property type="entry name" value="Biofilm_formation_YgiB"/>
</dbReference>
<evidence type="ECO:0000256" key="1">
    <source>
        <dbReference type="SAM" id="Phobius"/>
    </source>
</evidence>
<dbReference type="RefSeq" id="WP_246517656.1">
    <property type="nucleotide sequence ID" value="NZ_JADBEC010000003.1"/>
</dbReference>
<sequence>MTPEDRNGHVSGRVRLAILGTFVFAFYLVARSMGETETAAYKTLDECLKDSKFGPDDCKNSFETARAEHLKNAPSYQSREDCEEEFGSGKCEVTSSVHLAGGGHYSPISQATSSANPKGAAMAFIIRPYRHRHSMKAAMSRAS</sequence>
<comment type="caution">
    <text evidence="2">The sequence shown here is derived from an EMBL/GenBank/DDBJ whole genome shotgun (WGS) entry which is preliminary data.</text>
</comment>
<dbReference type="Proteomes" id="UP000620262">
    <property type="component" value="Unassembled WGS sequence"/>
</dbReference>
<accession>A0ABR9J3I0</accession>
<name>A0ABR9J3I0_RHIVS</name>
<organism evidence="2 3">
    <name type="scientific">Rhizobium viscosum</name>
    <name type="common">Arthrobacter viscosus</name>
    <dbReference type="NCBI Taxonomy" id="1673"/>
    <lineage>
        <taxon>Bacteria</taxon>
        <taxon>Pseudomonadati</taxon>
        <taxon>Pseudomonadota</taxon>
        <taxon>Alphaproteobacteria</taxon>
        <taxon>Hyphomicrobiales</taxon>
        <taxon>Rhizobiaceae</taxon>
        <taxon>Rhizobium/Agrobacterium group</taxon>
        <taxon>Rhizobium</taxon>
    </lineage>
</organism>
<protein>
    <submittedName>
        <fullName evidence="2">Uncharacterized protein YgiB involved in biofilm formation</fullName>
    </submittedName>
</protein>
<dbReference type="EMBL" id="JADBEC010000003">
    <property type="protein sequence ID" value="MBE1509617.1"/>
    <property type="molecule type" value="Genomic_DNA"/>
</dbReference>
<keyword evidence="3" id="KW-1185">Reference proteome</keyword>
<proteinExistence type="predicted"/>
<keyword evidence="1" id="KW-0812">Transmembrane</keyword>
<keyword evidence="1" id="KW-1133">Transmembrane helix</keyword>
<keyword evidence="1" id="KW-0472">Membrane</keyword>
<reference evidence="2 3" key="1">
    <citation type="submission" date="2020-10" db="EMBL/GenBank/DDBJ databases">
        <title>Sequencing the genomes of 1000 actinobacteria strains.</title>
        <authorList>
            <person name="Klenk H.-P."/>
        </authorList>
    </citation>
    <scope>NUCLEOTIDE SEQUENCE [LARGE SCALE GENOMIC DNA]</scope>
    <source>
        <strain evidence="2 3">DSM 7307</strain>
    </source>
</reference>
<evidence type="ECO:0000313" key="3">
    <source>
        <dbReference type="Proteomes" id="UP000620262"/>
    </source>
</evidence>
<evidence type="ECO:0000313" key="2">
    <source>
        <dbReference type="EMBL" id="MBE1509617.1"/>
    </source>
</evidence>